<dbReference type="CDD" id="cd02969">
    <property type="entry name" value="PRX_like1"/>
    <property type="match status" value="1"/>
</dbReference>
<dbReference type="RefSeq" id="WP_226584280.1">
    <property type="nucleotide sequence ID" value="NZ_BLAY01000060.1"/>
</dbReference>
<dbReference type="AlphaFoldDB" id="A0AAV3XFJ4"/>
<dbReference type="InterPro" id="IPR013766">
    <property type="entry name" value="Thioredoxin_domain"/>
</dbReference>
<sequence>MEKTGTTIGSYAPDFELPGIDRAVHHLARYLEKYRGVGVIFMCNHCPYVNGCIDHLKQIQADFESEGFTLIGINANDASLYPEDSFDNMLCFGDEYQLNFPYLRDPTQDVAKSFGATVTPQAFLLDDKGVLRYCGSINDRPQAPELVEMAYLRNAIAQLLKGEPINPSFTEPVGCSLIKWRP</sequence>
<dbReference type="EMBL" id="BLAY01000060">
    <property type="protein sequence ID" value="GET39194.1"/>
    <property type="molecule type" value="Genomic_DNA"/>
</dbReference>
<dbReference type="PANTHER" id="PTHR43640:SF1">
    <property type="entry name" value="THIOREDOXIN-DEPENDENT PEROXIREDOXIN"/>
    <property type="match status" value="1"/>
</dbReference>
<dbReference type="SUPFAM" id="SSF52833">
    <property type="entry name" value="Thioredoxin-like"/>
    <property type="match status" value="1"/>
</dbReference>
<organism evidence="2 3">
    <name type="scientific">Microseira wollei NIES-4236</name>
    <dbReference type="NCBI Taxonomy" id="2530354"/>
    <lineage>
        <taxon>Bacteria</taxon>
        <taxon>Bacillati</taxon>
        <taxon>Cyanobacteriota</taxon>
        <taxon>Cyanophyceae</taxon>
        <taxon>Oscillatoriophycideae</taxon>
        <taxon>Aerosakkonematales</taxon>
        <taxon>Aerosakkonemataceae</taxon>
        <taxon>Microseira</taxon>
    </lineage>
</organism>
<comment type="caution">
    <text evidence="2">The sequence shown here is derived from an EMBL/GenBank/DDBJ whole genome shotgun (WGS) entry which is preliminary data.</text>
</comment>
<accession>A0AAV3XFJ4</accession>
<gene>
    <name evidence="2" type="ORF">MiSe_39580</name>
</gene>
<protein>
    <submittedName>
        <fullName evidence="2">Alkyl hydroperoxide reductase/ Thiol specific antioxidant/ Mal allergen</fullName>
    </submittedName>
</protein>
<feature type="domain" description="Thioredoxin" evidence="1">
    <location>
        <begin position="6"/>
        <end position="161"/>
    </location>
</feature>
<reference evidence="2" key="1">
    <citation type="submission" date="2019-10" db="EMBL/GenBank/DDBJ databases">
        <title>Draft genome sequece of Microseira wollei NIES-4236.</title>
        <authorList>
            <person name="Yamaguchi H."/>
            <person name="Suzuki S."/>
            <person name="Kawachi M."/>
        </authorList>
    </citation>
    <scope>NUCLEOTIDE SEQUENCE</scope>
    <source>
        <strain evidence="2">NIES-4236</strain>
    </source>
</reference>
<keyword evidence="3" id="KW-1185">Reference proteome</keyword>
<dbReference type="GO" id="GO:0016491">
    <property type="term" value="F:oxidoreductase activity"/>
    <property type="evidence" value="ECO:0007669"/>
    <property type="project" value="InterPro"/>
</dbReference>
<dbReference type="Gene3D" id="3.40.30.10">
    <property type="entry name" value="Glutaredoxin"/>
    <property type="match status" value="1"/>
</dbReference>
<evidence type="ECO:0000313" key="2">
    <source>
        <dbReference type="EMBL" id="GET39194.1"/>
    </source>
</evidence>
<dbReference type="Proteomes" id="UP001050975">
    <property type="component" value="Unassembled WGS sequence"/>
</dbReference>
<dbReference type="Pfam" id="PF00578">
    <property type="entry name" value="AhpC-TSA"/>
    <property type="match status" value="1"/>
</dbReference>
<dbReference type="InterPro" id="IPR047262">
    <property type="entry name" value="PRX-like1"/>
</dbReference>
<dbReference type="PROSITE" id="PS51352">
    <property type="entry name" value="THIOREDOXIN_2"/>
    <property type="match status" value="1"/>
</dbReference>
<dbReference type="GO" id="GO:0016209">
    <property type="term" value="F:antioxidant activity"/>
    <property type="evidence" value="ECO:0007669"/>
    <property type="project" value="InterPro"/>
</dbReference>
<evidence type="ECO:0000259" key="1">
    <source>
        <dbReference type="PROSITE" id="PS51352"/>
    </source>
</evidence>
<name>A0AAV3XFJ4_9CYAN</name>
<dbReference type="InterPro" id="IPR036249">
    <property type="entry name" value="Thioredoxin-like_sf"/>
</dbReference>
<dbReference type="InterPro" id="IPR000866">
    <property type="entry name" value="AhpC/TSA"/>
</dbReference>
<evidence type="ECO:0000313" key="3">
    <source>
        <dbReference type="Proteomes" id="UP001050975"/>
    </source>
</evidence>
<proteinExistence type="predicted"/>
<dbReference type="PANTHER" id="PTHR43640">
    <property type="entry name" value="OS07G0260300 PROTEIN"/>
    <property type="match status" value="1"/>
</dbReference>